<feature type="transmembrane region" description="Helical" evidence="7">
    <location>
        <begin position="176"/>
        <end position="194"/>
    </location>
</feature>
<feature type="transmembrane region" description="Helical" evidence="7">
    <location>
        <begin position="297"/>
        <end position="327"/>
    </location>
</feature>
<feature type="transmembrane region" description="Helical" evidence="7">
    <location>
        <begin position="227"/>
        <end position="252"/>
    </location>
</feature>
<evidence type="ECO:0000313" key="9">
    <source>
        <dbReference type="Proteomes" id="UP001212803"/>
    </source>
</evidence>
<evidence type="ECO:0000256" key="7">
    <source>
        <dbReference type="SAM" id="Phobius"/>
    </source>
</evidence>
<dbReference type="SUPFAM" id="SSF103473">
    <property type="entry name" value="MFS general substrate transporter"/>
    <property type="match status" value="1"/>
</dbReference>
<dbReference type="EMBL" id="CP115149">
    <property type="protein sequence ID" value="WBL35734.1"/>
    <property type="molecule type" value="Genomic_DNA"/>
</dbReference>
<evidence type="ECO:0000256" key="6">
    <source>
        <dbReference type="ARBA" id="ARBA00023136"/>
    </source>
</evidence>
<proteinExistence type="predicted"/>
<dbReference type="InterPro" id="IPR036259">
    <property type="entry name" value="MFS_trans_sf"/>
</dbReference>
<dbReference type="PANTHER" id="PTHR43266">
    <property type="entry name" value="MACROLIDE-EFFLUX PROTEIN"/>
    <property type="match status" value="1"/>
</dbReference>
<evidence type="ECO:0000256" key="3">
    <source>
        <dbReference type="ARBA" id="ARBA00022475"/>
    </source>
</evidence>
<comment type="subcellular location">
    <subcellularLocation>
        <location evidence="1">Cell membrane</location>
        <topology evidence="1">Multi-pass membrane protein</topology>
    </subcellularLocation>
</comment>
<gene>
    <name evidence="8" type="ORF">O0235_13285</name>
</gene>
<feature type="transmembrane region" description="Helical" evidence="7">
    <location>
        <begin position="51"/>
        <end position="71"/>
    </location>
</feature>
<dbReference type="Pfam" id="PF07690">
    <property type="entry name" value="MFS_1"/>
    <property type="match status" value="1"/>
</dbReference>
<dbReference type="Gene3D" id="1.20.1250.20">
    <property type="entry name" value="MFS general substrate transporter like domains"/>
    <property type="match status" value="1"/>
</dbReference>
<evidence type="ECO:0000256" key="5">
    <source>
        <dbReference type="ARBA" id="ARBA00022989"/>
    </source>
</evidence>
<evidence type="ECO:0000256" key="1">
    <source>
        <dbReference type="ARBA" id="ARBA00004651"/>
    </source>
</evidence>
<dbReference type="RefSeq" id="WP_270056259.1">
    <property type="nucleotide sequence ID" value="NZ_CP115149.1"/>
</dbReference>
<feature type="transmembrane region" description="Helical" evidence="7">
    <location>
        <begin position="376"/>
        <end position="398"/>
    </location>
</feature>
<keyword evidence="2" id="KW-0813">Transport</keyword>
<evidence type="ECO:0000256" key="2">
    <source>
        <dbReference type="ARBA" id="ARBA00022448"/>
    </source>
</evidence>
<keyword evidence="3" id="KW-1003">Cell membrane</keyword>
<feature type="transmembrane region" description="Helical" evidence="7">
    <location>
        <begin position="339"/>
        <end position="364"/>
    </location>
</feature>
<feature type="transmembrane region" description="Helical" evidence="7">
    <location>
        <begin position="146"/>
        <end position="170"/>
    </location>
</feature>
<evidence type="ECO:0000313" key="8">
    <source>
        <dbReference type="EMBL" id="WBL35734.1"/>
    </source>
</evidence>
<feature type="transmembrane region" description="Helical" evidence="7">
    <location>
        <begin position="107"/>
        <end position="134"/>
    </location>
</feature>
<feature type="transmembrane region" description="Helical" evidence="7">
    <location>
        <begin position="264"/>
        <end position="285"/>
    </location>
</feature>
<dbReference type="CDD" id="cd06173">
    <property type="entry name" value="MFS_MefA_like"/>
    <property type="match status" value="1"/>
</dbReference>
<keyword evidence="4 7" id="KW-0812">Transmembrane</keyword>
<accession>A0ABY7M6S2</accession>
<dbReference type="Proteomes" id="UP001212803">
    <property type="component" value="Chromosome"/>
</dbReference>
<keyword evidence="9" id="KW-1185">Reference proteome</keyword>
<keyword evidence="5 7" id="KW-1133">Transmembrane helix</keyword>
<protein>
    <submittedName>
        <fullName evidence="8">MFS transporter</fullName>
    </submittedName>
</protein>
<organism evidence="8 9">
    <name type="scientific">Tepidiforma flava</name>
    <dbReference type="NCBI Taxonomy" id="3004094"/>
    <lineage>
        <taxon>Bacteria</taxon>
        <taxon>Bacillati</taxon>
        <taxon>Chloroflexota</taxon>
        <taxon>Tepidiformia</taxon>
        <taxon>Tepidiformales</taxon>
        <taxon>Tepidiformaceae</taxon>
        <taxon>Tepidiforma</taxon>
    </lineage>
</organism>
<reference evidence="8 9" key="1">
    <citation type="journal article" date="2023" name="ISME J.">
        <title>Thermophilic Dehalococcoidia with unusual traits shed light on an unexpected past.</title>
        <authorList>
            <person name="Palmer M."/>
            <person name="Covington J.K."/>
            <person name="Zhou E.M."/>
            <person name="Thomas S.C."/>
            <person name="Habib N."/>
            <person name="Seymour C.O."/>
            <person name="Lai D."/>
            <person name="Johnston J."/>
            <person name="Hashimi A."/>
            <person name="Jiao J.Y."/>
            <person name="Muok A.R."/>
            <person name="Liu L."/>
            <person name="Xian W.D."/>
            <person name="Zhi X.Y."/>
            <person name="Li M.M."/>
            <person name="Silva L.P."/>
            <person name="Bowen B.P."/>
            <person name="Louie K."/>
            <person name="Briegel A."/>
            <person name="Pett-Ridge J."/>
            <person name="Weber P.K."/>
            <person name="Tocheva E.I."/>
            <person name="Woyke T."/>
            <person name="Northen T.R."/>
            <person name="Mayali X."/>
            <person name="Li W.J."/>
            <person name="Hedlund B.P."/>
        </authorList>
    </citation>
    <scope>NUCLEOTIDE SEQUENCE [LARGE SCALE GENOMIC DNA]</scope>
    <source>
        <strain evidence="8 9">YIM 72310</strain>
    </source>
</reference>
<evidence type="ECO:0000256" key="4">
    <source>
        <dbReference type="ARBA" id="ARBA00022692"/>
    </source>
</evidence>
<dbReference type="InterPro" id="IPR011701">
    <property type="entry name" value="MFS"/>
</dbReference>
<sequence>MMREAAAPAGVPLWQQRPFRMLSYTRFFSRVAQNALNFGLVLLITEETGKAVYTSLLVLALVVPSTVAGLVAGTAADVLPKRLIVFTADLARVAICILFLREGGSAVSYYLFAVLLATTSQFAGTAESAILPAIVRRDELARANAIGQAVGGAAQAIGLGVVTPVVLRLIDSRDALFGLSAGLFAVAAVQALLIGSTAAPARQEVGGEPGGRWWTAGWRAMRSDRAVLHAAVELTLISATVIILSGLIPTYITEVLGVRIDFGAIVLLPAVIGVAIGLRVAGFLARRVPHSLLSSSGFLVFVVSLGLLAMVNQLAGFLGGFGMFGWLNSVSIGRFDGGGVIAMLIMLPLGFAYATVSVAGQTVIDDRVPLSLRGRVGATQAAMAALASSVPVVAAGVLSDWIGVAPVFGIVALATGFVAVANLRSGRGADRGPRTVAVSHR</sequence>
<keyword evidence="6 7" id="KW-0472">Membrane</keyword>
<dbReference type="PANTHER" id="PTHR43266:SF2">
    <property type="entry name" value="MAJOR FACILITATOR SUPERFAMILY (MFS) PROFILE DOMAIN-CONTAINING PROTEIN"/>
    <property type="match status" value="1"/>
</dbReference>
<name>A0ABY7M6S2_9CHLR</name>
<feature type="transmembrane region" description="Helical" evidence="7">
    <location>
        <begin position="404"/>
        <end position="423"/>
    </location>
</feature>